<gene>
    <name evidence="12" type="ORF">scyTo_0017621</name>
</gene>
<dbReference type="Gene3D" id="3.30.2380.10">
    <property type="entry name" value="CGI121/TPRKB"/>
    <property type="match status" value="1"/>
</dbReference>
<dbReference type="InterPro" id="IPR013926">
    <property type="entry name" value="CGI121/TPRKB"/>
</dbReference>
<reference evidence="12 13" key="1">
    <citation type="journal article" date="2018" name="Nat. Ecol. Evol.">
        <title>Shark genomes provide insights into elasmobranch evolution and the origin of vertebrates.</title>
        <authorList>
            <person name="Hara Y"/>
            <person name="Yamaguchi K"/>
            <person name="Onimaru K"/>
            <person name="Kadota M"/>
            <person name="Koyanagi M"/>
            <person name="Keeley SD"/>
            <person name="Tatsumi K"/>
            <person name="Tanaka K"/>
            <person name="Motone F"/>
            <person name="Kageyama Y"/>
            <person name="Nozu R"/>
            <person name="Adachi N"/>
            <person name="Nishimura O"/>
            <person name="Nakagawa R"/>
            <person name="Tanegashima C"/>
            <person name="Kiyatake I"/>
            <person name="Matsumoto R"/>
            <person name="Murakumo K"/>
            <person name="Nishida K"/>
            <person name="Terakita A"/>
            <person name="Kuratani S"/>
            <person name="Sato K"/>
            <person name="Hyodo S Kuraku.S."/>
        </authorList>
    </citation>
    <scope>NUCLEOTIDE SEQUENCE [LARGE SCALE GENOMIC DNA]</scope>
</reference>
<comment type="similarity">
    <text evidence="3 11">Belongs to the CGI121/TPRKB family.</text>
</comment>
<evidence type="ECO:0000256" key="3">
    <source>
        <dbReference type="ARBA" id="ARBA00005546"/>
    </source>
</evidence>
<evidence type="ECO:0000256" key="4">
    <source>
        <dbReference type="ARBA" id="ARBA00022490"/>
    </source>
</evidence>
<dbReference type="InterPro" id="IPR036504">
    <property type="entry name" value="CGI121/TPRKB_sf"/>
</dbReference>
<dbReference type="GO" id="GO:0002949">
    <property type="term" value="P:tRNA threonylcarbamoyladenosine modification"/>
    <property type="evidence" value="ECO:0007669"/>
    <property type="project" value="TreeGrafter"/>
</dbReference>
<protein>
    <recommendedName>
        <fullName evidence="7">EKC/KEOPS complex subunit TPRKB</fullName>
    </recommendedName>
    <alternativeName>
        <fullName evidence="8">EKC/KEOPS complex subunit Tprkb</fullName>
    </alternativeName>
    <alternativeName>
        <fullName evidence="9">PRPK-binding protein</fullName>
    </alternativeName>
    <alternativeName>
        <fullName evidence="10">TP53RK-binding protein</fullName>
    </alternativeName>
</protein>
<dbReference type="PANTHER" id="PTHR15840">
    <property type="entry name" value="CGI-121 FAMILY MEMBER"/>
    <property type="match status" value="1"/>
</dbReference>
<dbReference type="OrthoDB" id="329139at2759"/>
<evidence type="ECO:0000313" key="12">
    <source>
        <dbReference type="EMBL" id="GCB77577.1"/>
    </source>
</evidence>
<dbReference type="STRING" id="75743.A0A401PWS1"/>
<evidence type="ECO:0000256" key="1">
    <source>
        <dbReference type="ARBA" id="ARBA00004123"/>
    </source>
</evidence>
<dbReference type="FunFam" id="3.30.2380.10:FF:000001">
    <property type="entry name" value="EKC/KEOPS complex subunit TPRKB"/>
    <property type="match status" value="1"/>
</dbReference>
<evidence type="ECO:0000256" key="8">
    <source>
        <dbReference type="ARBA" id="ARBA00070264"/>
    </source>
</evidence>
<keyword evidence="13" id="KW-1185">Reference proteome</keyword>
<keyword evidence="4" id="KW-0963">Cytoplasm</keyword>
<keyword evidence="5" id="KW-0819">tRNA processing</keyword>
<dbReference type="AlphaFoldDB" id="A0A401PWS1"/>
<dbReference type="Pfam" id="PF08617">
    <property type="entry name" value="CGI-121"/>
    <property type="match status" value="1"/>
</dbReference>
<name>A0A401PWS1_SCYTO</name>
<evidence type="ECO:0000256" key="10">
    <source>
        <dbReference type="ARBA" id="ARBA00077744"/>
    </source>
</evidence>
<dbReference type="EMBL" id="BFAA01011605">
    <property type="protein sequence ID" value="GCB77577.1"/>
    <property type="molecule type" value="Genomic_DNA"/>
</dbReference>
<dbReference type="GO" id="GO:0005829">
    <property type="term" value="C:cytosol"/>
    <property type="evidence" value="ECO:0007669"/>
    <property type="project" value="UniProtKB-SubCell"/>
</dbReference>
<evidence type="ECO:0000256" key="2">
    <source>
        <dbReference type="ARBA" id="ARBA00004514"/>
    </source>
</evidence>
<comment type="subcellular location">
    <subcellularLocation>
        <location evidence="2">Cytoplasm</location>
        <location evidence="2">Cytosol</location>
    </subcellularLocation>
    <subcellularLocation>
        <location evidence="1">Nucleus</location>
    </subcellularLocation>
</comment>
<dbReference type="GO" id="GO:0005634">
    <property type="term" value="C:nucleus"/>
    <property type="evidence" value="ECO:0007669"/>
    <property type="project" value="UniProtKB-SubCell"/>
</dbReference>
<accession>A0A401PWS1</accession>
<keyword evidence="6 11" id="KW-0539">Nucleus</keyword>
<evidence type="ECO:0000313" key="13">
    <source>
        <dbReference type="Proteomes" id="UP000288216"/>
    </source>
</evidence>
<evidence type="ECO:0000256" key="5">
    <source>
        <dbReference type="ARBA" id="ARBA00022694"/>
    </source>
</evidence>
<dbReference type="OMA" id="RATTHIA"/>
<comment type="caution">
    <text evidence="12">The sequence shown here is derived from an EMBL/GenBank/DDBJ whole genome shotgun (WGS) entry which is preliminary data.</text>
</comment>
<sequence length="197" mass="22018">MCRKWSWDCLSSEELLFLAMNKMIMTHELKLFPGCTVTLLLFKDVKNAAELRKKAVEGAIDGALINASMIVDPFQILVAANKAVHLHKLSKMKTRGLYSEIIFNLSPTNNISDAFRKFGISDSDTAVLVVLVHDGKRESHLEDIIRQVEGQQICVQDISSIADVAKIKKFYKVSPPEDKVGNLLDAIVCRMSVKEVL</sequence>
<proteinExistence type="inferred from homology"/>
<dbReference type="SUPFAM" id="SSF143870">
    <property type="entry name" value="PF0523-like"/>
    <property type="match status" value="1"/>
</dbReference>
<evidence type="ECO:0000256" key="11">
    <source>
        <dbReference type="RuleBase" id="RU004398"/>
    </source>
</evidence>
<organism evidence="12 13">
    <name type="scientific">Scyliorhinus torazame</name>
    <name type="common">Cloudy catshark</name>
    <name type="synonym">Catulus torazame</name>
    <dbReference type="NCBI Taxonomy" id="75743"/>
    <lineage>
        <taxon>Eukaryota</taxon>
        <taxon>Metazoa</taxon>
        <taxon>Chordata</taxon>
        <taxon>Craniata</taxon>
        <taxon>Vertebrata</taxon>
        <taxon>Chondrichthyes</taxon>
        <taxon>Elasmobranchii</taxon>
        <taxon>Galeomorphii</taxon>
        <taxon>Galeoidea</taxon>
        <taxon>Carcharhiniformes</taxon>
        <taxon>Scyliorhinidae</taxon>
        <taxon>Scyliorhinus</taxon>
    </lineage>
</organism>
<dbReference type="GO" id="GO:0000408">
    <property type="term" value="C:EKC/KEOPS complex"/>
    <property type="evidence" value="ECO:0007669"/>
    <property type="project" value="TreeGrafter"/>
</dbReference>
<dbReference type="PANTHER" id="PTHR15840:SF10">
    <property type="entry name" value="EKC_KEOPS COMPLEX SUBUNIT TPRKB"/>
    <property type="match status" value="1"/>
</dbReference>
<evidence type="ECO:0000256" key="7">
    <source>
        <dbReference type="ARBA" id="ARBA00069793"/>
    </source>
</evidence>
<evidence type="ECO:0000256" key="6">
    <source>
        <dbReference type="ARBA" id="ARBA00023242"/>
    </source>
</evidence>
<dbReference type="Proteomes" id="UP000288216">
    <property type="component" value="Unassembled WGS sequence"/>
</dbReference>
<evidence type="ECO:0000256" key="9">
    <source>
        <dbReference type="ARBA" id="ARBA00075578"/>
    </source>
</evidence>